<name>A0A840RJZ9_9NEIS</name>
<evidence type="ECO:0000256" key="7">
    <source>
        <dbReference type="ARBA" id="ARBA00047989"/>
    </source>
</evidence>
<reference evidence="11 12" key="1">
    <citation type="submission" date="2020-08" db="EMBL/GenBank/DDBJ databases">
        <title>Genomic Encyclopedia of Type Strains, Phase IV (KMG-IV): sequencing the most valuable type-strain genomes for metagenomic binning, comparative biology and taxonomic classification.</title>
        <authorList>
            <person name="Goeker M."/>
        </authorList>
    </citation>
    <scope>NUCLEOTIDE SEQUENCE [LARGE SCALE GENOMIC DNA]</scope>
    <source>
        <strain evidence="11 12">DSM 18233</strain>
    </source>
</reference>
<keyword evidence="12" id="KW-1185">Reference proteome</keyword>
<comment type="caution">
    <text evidence="11">The sequence shown here is derived from an EMBL/GenBank/DDBJ whole genome shotgun (WGS) entry which is preliminary data.</text>
</comment>
<dbReference type="GO" id="GO:0017061">
    <property type="term" value="F:S-methyl-5-thioadenosine phosphorylase activity"/>
    <property type="evidence" value="ECO:0007669"/>
    <property type="project" value="UniProtKB-EC"/>
</dbReference>
<dbReference type="EMBL" id="JACHHN010000007">
    <property type="protein sequence ID" value="MBB5192543.1"/>
    <property type="molecule type" value="Genomic_DNA"/>
</dbReference>
<dbReference type="SUPFAM" id="SSF64438">
    <property type="entry name" value="CNF1/YfiH-like putative cysteine hydrolases"/>
    <property type="match status" value="1"/>
</dbReference>
<keyword evidence="6" id="KW-0862">Zinc</keyword>
<organism evidence="11 12">
    <name type="scientific">Silvimonas terrae</name>
    <dbReference type="NCBI Taxonomy" id="300266"/>
    <lineage>
        <taxon>Bacteria</taxon>
        <taxon>Pseudomonadati</taxon>
        <taxon>Pseudomonadota</taxon>
        <taxon>Betaproteobacteria</taxon>
        <taxon>Neisseriales</taxon>
        <taxon>Chitinibacteraceae</taxon>
        <taxon>Silvimonas</taxon>
    </lineage>
</organism>
<comment type="catalytic activity">
    <reaction evidence="1">
        <text>inosine + phosphate = alpha-D-ribose 1-phosphate + hypoxanthine</text>
        <dbReference type="Rhea" id="RHEA:27646"/>
        <dbReference type="ChEBI" id="CHEBI:17368"/>
        <dbReference type="ChEBI" id="CHEBI:17596"/>
        <dbReference type="ChEBI" id="CHEBI:43474"/>
        <dbReference type="ChEBI" id="CHEBI:57720"/>
        <dbReference type="EC" id="2.4.2.1"/>
    </reaction>
    <physiologicalReaction direction="left-to-right" evidence="1">
        <dbReference type="Rhea" id="RHEA:27647"/>
    </physiologicalReaction>
</comment>
<comment type="similarity">
    <text evidence="2 10">Belongs to the purine nucleoside phosphorylase YfiH/LACC1 family.</text>
</comment>
<dbReference type="GO" id="GO:0016787">
    <property type="term" value="F:hydrolase activity"/>
    <property type="evidence" value="ECO:0007669"/>
    <property type="project" value="UniProtKB-KW"/>
</dbReference>
<comment type="catalytic activity">
    <reaction evidence="9">
        <text>S-methyl-5'-thioadenosine + phosphate = 5-(methylsulfanyl)-alpha-D-ribose 1-phosphate + adenine</text>
        <dbReference type="Rhea" id="RHEA:11852"/>
        <dbReference type="ChEBI" id="CHEBI:16708"/>
        <dbReference type="ChEBI" id="CHEBI:17509"/>
        <dbReference type="ChEBI" id="CHEBI:43474"/>
        <dbReference type="ChEBI" id="CHEBI:58533"/>
        <dbReference type="EC" id="2.4.2.28"/>
    </reaction>
    <physiologicalReaction direction="left-to-right" evidence="9">
        <dbReference type="Rhea" id="RHEA:11853"/>
    </physiologicalReaction>
</comment>
<evidence type="ECO:0000256" key="1">
    <source>
        <dbReference type="ARBA" id="ARBA00000553"/>
    </source>
</evidence>
<evidence type="ECO:0000313" key="11">
    <source>
        <dbReference type="EMBL" id="MBB5192543.1"/>
    </source>
</evidence>
<keyword evidence="4" id="KW-0479">Metal-binding</keyword>
<keyword evidence="5" id="KW-0378">Hydrolase</keyword>
<accession>A0A840RJZ9</accession>
<dbReference type="PANTHER" id="PTHR30616:SF2">
    <property type="entry name" value="PURINE NUCLEOSIDE PHOSPHORYLASE LACC1"/>
    <property type="match status" value="1"/>
</dbReference>
<dbReference type="InterPro" id="IPR003730">
    <property type="entry name" value="Cu_polyphenol_OxRdtase"/>
</dbReference>
<dbReference type="InterPro" id="IPR038371">
    <property type="entry name" value="Cu_polyphenol_OxRdtase_sf"/>
</dbReference>
<keyword evidence="3" id="KW-0808">Transferase</keyword>
<evidence type="ECO:0000256" key="9">
    <source>
        <dbReference type="ARBA" id="ARBA00049893"/>
    </source>
</evidence>
<dbReference type="Gene3D" id="3.60.140.10">
    <property type="entry name" value="CNF1/YfiH-like putative cysteine hydrolases"/>
    <property type="match status" value="1"/>
</dbReference>
<dbReference type="CDD" id="cd16833">
    <property type="entry name" value="YfiH"/>
    <property type="match status" value="1"/>
</dbReference>
<evidence type="ECO:0000256" key="2">
    <source>
        <dbReference type="ARBA" id="ARBA00007353"/>
    </source>
</evidence>
<dbReference type="RefSeq" id="WP_184102220.1">
    <property type="nucleotide sequence ID" value="NZ_JACHHN010000007.1"/>
</dbReference>
<dbReference type="PANTHER" id="PTHR30616">
    <property type="entry name" value="UNCHARACTERIZED PROTEIN YFIH"/>
    <property type="match status" value="1"/>
</dbReference>
<dbReference type="AlphaFoldDB" id="A0A840RJZ9"/>
<comment type="catalytic activity">
    <reaction evidence="8">
        <text>adenosine + phosphate = alpha-D-ribose 1-phosphate + adenine</text>
        <dbReference type="Rhea" id="RHEA:27642"/>
        <dbReference type="ChEBI" id="CHEBI:16335"/>
        <dbReference type="ChEBI" id="CHEBI:16708"/>
        <dbReference type="ChEBI" id="CHEBI:43474"/>
        <dbReference type="ChEBI" id="CHEBI:57720"/>
        <dbReference type="EC" id="2.4.2.1"/>
    </reaction>
    <physiologicalReaction direction="left-to-right" evidence="8">
        <dbReference type="Rhea" id="RHEA:27643"/>
    </physiologicalReaction>
</comment>
<evidence type="ECO:0000256" key="4">
    <source>
        <dbReference type="ARBA" id="ARBA00022723"/>
    </source>
</evidence>
<evidence type="ECO:0000313" key="12">
    <source>
        <dbReference type="Proteomes" id="UP000543030"/>
    </source>
</evidence>
<evidence type="ECO:0000256" key="10">
    <source>
        <dbReference type="RuleBase" id="RU361274"/>
    </source>
</evidence>
<evidence type="ECO:0000256" key="6">
    <source>
        <dbReference type="ARBA" id="ARBA00022833"/>
    </source>
</evidence>
<gene>
    <name evidence="11" type="ORF">HNQ50_003287</name>
</gene>
<proteinExistence type="inferred from homology"/>
<sequence>MSASNTTPNFLMPDWPAPDNVMAVMTTRTGGVSSAPYHGFNLGVHVGDDPAAVAQNRAILRQHLPSEPKWLNQVHGIQVATAGGCDADASYATQAGEVCVIMTADCLPVLFCDRAGTVVAAAHAGWRGLCNGVLEATLQRMQRSPEDIMAWLGPAIGPQQFEVGPEVREAFMAHDASAASAFKPAAEEGKWLADIYALAGQRLAAAGIGSIHGGGFCTVSDSRNFFSFRREKQTGRMAALIWLKS</sequence>
<dbReference type="InterPro" id="IPR011324">
    <property type="entry name" value="Cytotoxic_necrot_fac-like_cat"/>
</dbReference>
<dbReference type="NCBIfam" id="TIGR00726">
    <property type="entry name" value="peptidoglycan editing factor PgeF"/>
    <property type="match status" value="1"/>
</dbReference>
<comment type="catalytic activity">
    <reaction evidence="7">
        <text>adenosine + H2O + H(+) = inosine + NH4(+)</text>
        <dbReference type="Rhea" id="RHEA:24408"/>
        <dbReference type="ChEBI" id="CHEBI:15377"/>
        <dbReference type="ChEBI" id="CHEBI:15378"/>
        <dbReference type="ChEBI" id="CHEBI:16335"/>
        <dbReference type="ChEBI" id="CHEBI:17596"/>
        <dbReference type="ChEBI" id="CHEBI:28938"/>
        <dbReference type="EC" id="3.5.4.4"/>
    </reaction>
    <physiologicalReaction direction="left-to-right" evidence="7">
        <dbReference type="Rhea" id="RHEA:24409"/>
    </physiologicalReaction>
</comment>
<evidence type="ECO:0000256" key="5">
    <source>
        <dbReference type="ARBA" id="ARBA00022801"/>
    </source>
</evidence>
<evidence type="ECO:0000256" key="3">
    <source>
        <dbReference type="ARBA" id="ARBA00022679"/>
    </source>
</evidence>
<dbReference type="Proteomes" id="UP000543030">
    <property type="component" value="Unassembled WGS sequence"/>
</dbReference>
<evidence type="ECO:0000256" key="8">
    <source>
        <dbReference type="ARBA" id="ARBA00048968"/>
    </source>
</evidence>
<dbReference type="GO" id="GO:0005507">
    <property type="term" value="F:copper ion binding"/>
    <property type="evidence" value="ECO:0007669"/>
    <property type="project" value="TreeGrafter"/>
</dbReference>
<dbReference type="Pfam" id="PF02578">
    <property type="entry name" value="Cu-oxidase_4"/>
    <property type="match status" value="1"/>
</dbReference>
<protein>
    <recommendedName>
        <fullName evidence="10">Purine nucleoside phosphorylase</fullName>
    </recommendedName>
</protein>